<dbReference type="Gene3D" id="1.20.1250.20">
    <property type="entry name" value="MFS general substrate transporter like domains"/>
    <property type="match status" value="1"/>
</dbReference>
<feature type="transmembrane region" description="Helical" evidence="5">
    <location>
        <begin position="288"/>
        <end position="307"/>
    </location>
</feature>
<dbReference type="PANTHER" id="PTHR23501">
    <property type="entry name" value="MAJOR FACILITATOR SUPERFAMILY"/>
    <property type="match status" value="1"/>
</dbReference>
<accession>A0ABQ8W925</accession>
<comment type="caution">
    <text evidence="6">The sequence shown here is derived from an EMBL/GenBank/DDBJ whole genome shotgun (WGS) entry which is preliminary data.</text>
</comment>
<evidence type="ECO:0008006" key="8">
    <source>
        <dbReference type="Google" id="ProtNLM"/>
    </source>
</evidence>
<protein>
    <recommendedName>
        <fullName evidence="8">Siderophore iron transporter mirB</fullName>
    </recommendedName>
</protein>
<proteinExistence type="predicted"/>
<evidence type="ECO:0000256" key="3">
    <source>
        <dbReference type="ARBA" id="ARBA00022989"/>
    </source>
</evidence>
<feature type="transmembrane region" description="Helical" evidence="5">
    <location>
        <begin position="319"/>
        <end position="339"/>
    </location>
</feature>
<feature type="transmembrane region" description="Helical" evidence="5">
    <location>
        <begin position="204"/>
        <end position="223"/>
    </location>
</feature>
<evidence type="ECO:0000256" key="2">
    <source>
        <dbReference type="ARBA" id="ARBA00022692"/>
    </source>
</evidence>
<evidence type="ECO:0000256" key="4">
    <source>
        <dbReference type="ARBA" id="ARBA00023136"/>
    </source>
</evidence>
<feature type="transmembrane region" description="Helical" evidence="5">
    <location>
        <begin position="113"/>
        <end position="135"/>
    </location>
</feature>
<evidence type="ECO:0000256" key="5">
    <source>
        <dbReference type="SAM" id="Phobius"/>
    </source>
</evidence>
<dbReference type="EMBL" id="JAPVEB010000008">
    <property type="protein sequence ID" value="KAJ5260424.1"/>
    <property type="molecule type" value="Genomic_DNA"/>
</dbReference>
<name>A0ABQ8W925_PENCH</name>
<dbReference type="InterPro" id="IPR036259">
    <property type="entry name" value="MFS_trans_sf"/>
</dbReference>
<sequence>MGLLDNIRVRNDNARISRSFVEDDARRDAAVAAETLNSSSLEWRDEKELQEHPDVVNEKAETGLKKAEASAVAWDKKAVYAIYAWIWVCFFSLAFHQSMIFTLGQFAYADFVAAPQITTANIAGILIGGILKLPLAKVLNLWGRAEGLVVSLIAYVMGIIILAACKGPTAYAAGYVFYWIGYDLIYLILQIFIADTTGLRKRAWAIAFASTPFILTAFTAPLGANSFLAHSGWRWGYGSFAIVQPFVFGPLVVVFKFYEKKAIKLGLYRKEPSGRTVSRSIIHYVHEFDVIGAFLLMAAFVLFLLPFSLTSYGIADYSSARFIAMVVVGIVLFPVFAIWEKFFARAHFNFLYIVYNLNIRDAGYMTQIYNVGSCFWGVVVGIIIYKTKHFKYLCLFFGQPLMILGSGLMIHFRGVDHGIGYIIMCQIFIAFAGGTNVIGNDMSVMAGADREGIPMALCLVSLFQSVGGAIGYAVCAAIFNSTLPGALESQLPENLKANATSIYLGGVTAQMALPVGSPERNAAAYAWGWSQRQNCIASTAVLALGLPAIMLWKNINVDKKQVKGTVI</sequence>
<reference evidence="6 7" key="1">
    <citation type="journal article" date="2023" name="IMA Fungus">
        <title>Comparative genomic study of the Penicillium genus elucidates a diverse pangenome and 15 lateral gene transfer events.</title>
        <authorList>
            <person name="Petersen C."/>
            <person name="Sorensen T."/>
            <person name="Nielsen M.R."/>
            <person name="Sondergaard T.E."/>
            <person name="Sorensen J.L."/>
            <person name="Fitzpatrick D.A."/>
            <person name="Frisvad J.C."/>
            <person name="Nielsen K.L."/>
        </authorList>
    </citation>
    <scope>NUCLEOTIDE SEQUENCE [LARGE SCALE GENOMIC DNA]</scope>
    <source>
        <strain evidence="6 7">IBT 3361</strain>
    </source>
</reference>
<dbReference type="Proteomes" id="UP001220256">
    <property type="component" value="Unassembled WGS sequence"/>
</dbReference>
<organism evidence="6 7">
    <name type="scientific">Penicillium chrysogenum</name>
    <name type="common">Penicillium notatum</name>
    <dbReference type="NCBI Taxonomy" id="5076"/>
    <lineage>
        <taxon>Eukaryota</taxon>
        <taxon>Fungi</taxon>
        <taxon>Dikarya</taxon>
        <taxon>Ascomycota</taxon>
        <taxon>Pezizomycotina</taxon>
        <taxon>Eurotiomycetes</taxon>
        <taxon>Eurotiomycetidae</taxon>
        <taxon>Eurotiales</taxon>
        <taxon>Aspergillaceae</taxon>
        <taxon>Penicillium</taxon>
        <taxon>Penicillium chrysogenum species complex</taxon>
    </lineage>
</organism>
<comment type="subcellular location">
    <subcellularLocation>
        <location evidence="1">Membrane</location>
        <topology evidence="1">Multi-pass membrane protein</topology>
    </subcellularLocation>
</comment>
<feature type="transmembrane region" description="Helical" evidence="5">
    <location>
        <begin position="368"/>
        <end position="385"/>
    </location>
</feature>
<feature type="transmembrane region" description="Helical" evidence="5">
    <location>
        <begin position="459"/>
        <end position="479"/>
    </location>
</feature>
<keyword evidence="2 5" id="KW-0812">Transmembrane</keyword>
<feature type="transmembrane region" description="Helical" evidence="5">
    <location>
        <begin position="235"/>
        <end position="258"/>
    </location>
</feature>
<dbReference type="PANTHER" id="PTHR23501:SF107">
    <property type="entry name" value="TRANSPORTER, PUTATIVE (AFU_ORTHOLOGUE AFUA_7G04730)-RELATED"/>
    <property type="match status" value="1"/>
</dbReference>
<feature type="transmembrane region" description="Helical" evidence="5">
    <location>
        <begin position="392"/>
        <end position="412"/>
    </location>
</feature>
<keyword evidence="7" id="KW-1185">Reference proteome</keyword>
<evidence type="ECO:0000313" key="7">
    <source>
        <dbReference type="Proteomes" id="UP001220256"/>
    </source>
</evidence>
<keyword evidence="3 5" id="KW-1133">Transmembrane helix</keyword>
<feature type="transmembrane region" description="Helical" evidence="5">
    <location>
        <begin position="418"/>
        <end position="438"/>
    </location>
</feature>
<feature type="transmembrane region" description="Helical" evidence="5">
    <location>
        <begin position="147"/>
        <end position="164"/>
    </location>
</feature>
<gene>
    <name evidence="6" type="ORF">N7505_009805</name>
</gene>
<evidence type="ECO:0000256" key="1">
    <source>
        <dbReference type="ARBA" id="ARBA00004141"/>
    </source>
</evidence>
<keyword evidence="4 5" id="KW-0472">Membrane</keyword>
<feature type="transmembrane region" description="Helical" evidence="5">
    <location>
        <begin position="80"/>
        <end position="101"/>
    </location>
</feature>
<feature type="transmembrane region" description="Helical" evidence="5">
    <location>
        <begin position="170"/>
        <end position="192"/>
    </location>
</feature>
<evidence type="ECO:0000313" key="6">
    <source>
        <dbReference type="EMBL" id="KAJ5260424.1"/>
    </source>
</evidence>
<dbReference type="SUPFAM" id="SSF103473">
    <property type="entry name" value="MFS general substrate transporter"/>
    <property type="match status" value="1"/>
</dbReference>